<comment type="similarity">
    <text evidence="1">Belongs to the TPRG1 family.</text>
</comment>
<sequence length="305" mass="34920">MADGTHSQSNFVDEHLDDDKPPGGKEFKGATLQIDAPSTQNGEEPGVGYAGPGSNFNRNRPGSVIGRQSVRSTSSRTSMRPGVIKTERMSDQYFSYKESNFDKAVDICKEVMKEDLDGKILGKYLLTEIDHWNNEREKIVLLTEGSILVFKYNFILNKLEEWRRLLLHMVDHIAIGDFKYPDKSLMPLLFSDREHGGIQIRWNKNEEPGWAQKWNPFCTTLPYMTFSHHPVLYNPKENETVTYNVDEFYEHLVQAVSECYKKKRPGEKVTILEGPILIESYASLSSLIYNQSGLGFFMDRNGICF</sequence>
<evidence type="ECO:0000256" key="1">
    <source>
        <dbReference type="ARBA" id="ARBA00009163"/>
    </source>
</evidence>
<dbReference type="PANTHER" id="PTHR31108:SF1">
    <property type="entry name" value="HSAC2 DOMAIN-CONTAINING PROTEIN"/>
    <property type="match status" value="1"/>
</dbReference>
<reference evidence="4 5" key="1">
    <citation type="submission" date="2020-06" db="EMBL/GenBank/DDBJ databases">
        <authorList>
            <person name="Li R."/>
            <person name="Bekaert M."/>
        </authorList>
    </citation>
    <scope>NUCLEOTIDE SEQUENCE [LARGE SCALE GENOMIC DNA]</scope>
    <source>
        <strain evidence="5">wild</strain>
    </source>
</reference>
<keyword evidence="5" id="KW-1185">Reference proteome</keyword>
<feature type="compositionally biased region" description="Basic and acidic residues" evidence="2">
    <location>
        <begin position="12"/>
        <end position="28"/>
    </location>
</feature>
<proteinExistence type="inferred from homology"/>
<feature type="compositionally biased region" description="Low complexity" evidence="2">
    <location>
        <begin position="69"/>
        <end position="78"/>
    </location>
</feature>
<evidence type="ECO:0000259" key="3">
    <source>
        <dbReference type="PROSITE" id="PS51791"/>
    </source>
</evidence>
<protein>
    <submittedName>
        <fullName evidence="4">Tumor protein p63-regulated gene 1-like protein</fullName>
    </submittedName>
</protein>
<accession>A0A6J8EI84</accession>
<dbReference type="EMBL" id="CACVKT020008950">
    <property type="protein sequence ID" value="CAC5418801.1"/>
    <property type="molecule type" value="Genomic_DNA"/>
</dbReference>
<evidence type="ECO:0000313" key="5">
    <source>
        <dbReference type="Proteomes" id="UP000507470"/>
    </source>
</evidence>
<dbReference type="InterPro" id="IPR022158">
    <property type="entry name" value="Inositol_phosphatase"/>
</dbReference>
<dbReference type="InterPro" id="IPR040242">
    <property type="entry name" value="TPRG1-like"/>
</dbReference>
<dbReference type="Proteomes" id="UP000507470">
    <property type="component" value="Unassembled WGS sequence"/>
</dbReference>
<dbReference type="GO" id="GO:0005737">
    <property type="term" value="C:cytoplasm"/>
    <property type="evidence" value="ECO:0007669"/>
    <property type="project" value="TreeGrafter"/>
</dbReference>
<organism evidence="4 5">
    <name type="scientific">Mytilus coruscus</name>
    <name type="common">Sea mussel</name>
    <dbReference type="NCBI Taxonomy" id="42192"/>
    <lineage>
        <taxon>Eukaryota</taxon>
        <taxon>Metazoa</taxon>
        <taxon>Spiralia</taxon>
        <taxon>Lophotrochozoa</taxon>
        <taxon>Mollusca</taxon>
        <taxon>Bivalvia</taxon>
        <taxon>Autobranchia</taxon>
        <taxon>Pteriomorphia</taxon>
        <taxon>Mytilida</taxon>
        <taxon>Mytiloidea</taxon>
        <taxon>Mytilidae</taxon>
        <taxon>Mytilinae</taxon>
        <taxon>Mytilus</taxon>
    </lineage>
</organism>
<name>A0A6J8EI84_MYTCO</name>
<dbReference type="InterPro" id="IPR034753">
    <property type="entry name" value="hSac2"/>
</dbReference>
<dbReference type="Pfam" id="PF12456">
    <property type="entry name" value="hSac2"/>
    <property type="match status" value="1"/>
</dbReference>
<feature type="compositionally biased region" description="Polar residues" evidence="2">
    <location>
        <begin position="1"/>
        <end position="11"/>
    </location>
</feature>
<feature type="region of interest" description="Disordered" evidence="2">
    <location>
        <begin position="1"/>
        <end position="80"/>
    </location>
</feature>
<dbReference type="OrthoDB" id="10012704at2759"/>
<gene>
    <name evidence="4" type="ORF">MCOR_51213</name>
</gene>
<evidence type="ECO:0000313" key="4">
    <source>
        <dbReference type="EMBL" id="CAC5418801.1"/>
    </source>
</evidence>
<feature type="domain" description="HSac2" evidence="3">
    <location>
        <begin position="95"/>
        <end position="278"/>
    </location>
</feature>
<dbReference type="PROSITE" id="PS51791">
    <property type="entry name" value="HSAC2"/>
    <property type="match status" value="1"/>
</dbReference>
<dbReference type="AlphaFoldDB" id="A0A6J8EI84"/>
<evidence type="ECO:0000256" key="2">
    <source>
        <dbReference type="SAM" id="MobiDB-lite"/>
    </source>
</evidence>
<dbReference type="PANTHER" id="PTHR31108">
    <property type="entry name" value="TUMOR PROTEIN P63-REGULATED GENE 1-LIKE PROTEIN"/>
    <property type="match status" value="1"/>
</dbReference>